<comment type="caution">
    <text evidence="2">The sequence shown here is derived from an EMBL/GenBank/DDBJ whole genome shotgun (WGS) entry which is preliminary data.</text>
</comment>
<dbReference type="EMBL" id="NEDP02004497">
    <property type="protein sequence ID" value="OWF45475.1"/>
    <property type="molecule type" value="Genomic_DNA"/>
</dbReference>
<dbReference type="InterPro" id="IPR027885">
    <property type="entry name" value="UPF0728"/>
</dbReference>
<dbReference type="PANTHER" id="PTHR28448:SF1">
    <property type="entry name" value="UPF0728 PROTEIN C10ORF53"/>
    <property type="match status" value="1"/>
</dbReference>
<keyword evidence="3" id="KW-1185">Reference proteome</keyword>
<organism evidence="2 3">
    <name type="scientific">Mizuhopecten yessoensis</name>
    <name type="common">Japanese scallop</name>
    <name type="synonym">Patinopecten yessoensis</name>
    <dbReference type="NCBI Taxonomy" id="6573"/>
    <lineage>
        <taxon>Eukaryota</taxon>
        <taxon>Metazoa</taxon>
        <taxon>Spiralia</taxon>
        <taxon>Lophotrochozoa</taxon>
        <taxon>Mollusca</taxon>
        <taxon>Bivalvia</taxon>
        <taxon>Autobranchia</taxon>
        <taxon>Pteriomorphia</taxon>
        <taxon>Pectinida</taxon>
        <taxon>Pectinoidea</taxon>
        <taxon>Pectinidae</taxon>
        <taxon>Mizuhopecten</taxon>
    </lineage>
</organism>
<protein>
    <submittedName>
        <fullName evidence="2">Uncharacterized protein</fullName>
    </submittedName>
</protein>
<evidence type="ECO:0000313" key="3">
    <source>
        <dbReference type="Proteomes" id="UP000242188"/>
    </source>
</evidence>
<proteinExistence type="inferred from homology"/>
<dbReference type="Proteomes" id="UP000242188">
    <property type="component" value="Unassembled WGS sequence"/>
</dbReference>
<evidence type="ECO:0000313" key="2">
    <source>
        <dbReference type="EMBL" id="OWF45475.1"/>
    </source>
</evidence>
<dbReference type="AlphaFoldDB" id="A0A210Q9T8"/>
<sequence length="92" mass="10319">MPQNAKVTVFFGPYEACGCVKHYTARLEGLESSLIKEGHEVEFEEMSDLNSVELWVNGERIFMCKIQDLDYGGDGILDNNVQKAVEAVENAF</sequence>
<reference evidence="2 3" key="1">
    <citation type="journal article" date="2017" name="Nat. Ecol. Evol.">
        <title>Scallop genome provides insights into evolution of bilaterian karyotype and development.</title>
        <authorList>
            <person name="Wang S."/>
            <person name="Zhang J."/>
            <person name="Jiao W."/>
            <person name="Li J."/>
            <person name="Xun X."/>
            <person name="Sun Y."/>
            <person name="Guo X."/>
            <person name="Huan P."/>
            <person name="Dong B."/>
            <person name="Zhang L."/>
            <person name="Hu X."/>
            <person name="Sun X."/>
            <person name="Wang J."/>
            <person name="Zhao C."/>
            <person name="Wang Y."/>
            <person name="Wang D."/>
            <person name="Huang X."/>
            <person name="Wang R."/>
            <person name="Lv J."/>
            <person name="Li Y."/>
            <person name="Zhang Z."/>
            <person name="Liu B."/>
            <person name="Lu W."/>
            <person name="Hui Y."/>
            <person name="Liang J."/>
            <person name="Zhou Z."/>
            <person name="Hou R."/>
            <person name="Li X."/>
            <person name="Liu Y."/>
            <person name="Li H."/>
            <person name="Ning X."/>
            <person name="Lin Y."/>
            <person name="Zhao L."/>
            <person name="Xing Q."/>
            <person name="Dou J."/>
            <person name="Li Y."/>
            <person name="Mao J."/>
            <person name="Guo H."/>
            <person name="Dou H."/>
            <person name="Li T."/>
            <person name="Mu C."/>
            <person name="Jiang W."/>
            <person name="Fu Q."/>
            <person name="Fu X."/>
            <person name="Miao Y."/>
            <person name="Liu J."/>
            <person name="Yu Q."/>
            <person name="Li R."/>
            <person name="Liao H."/>
            <person name="Li X."/>
            <person name="Kong Y."/>
            <person name="Jiang Z."/>
            <person name="Chourrout D."/>
            <person name="Li R."/>
            <person name="Bao Z."/>
        </authorList>
    </citation>
    <scope>NUCLEOTIDE SEQUENCE [LARGE SCALE GENOMIC DNA]</scope>
    <source>
        <strain evidence="2 3">PY_sf001</strain>
    </source>
</reference>
<dbReference type="PANTHER" id="PTHR28448">
    <property type="entry name" value="UPF0728 PROTEIN C10ORF53"/>
    <property type="match status" value="1"/>
</dbReference>
<comment type="similarity">
    <text evidence="1">Belongs to the UPF0728 family.</text>
</comment>
<name>A0A210Q9T8_MIZYE</name>
<accession>A0A210Q9T8</accession>
<dbReference type="Pfam" id="PF15092">
    <property type="entry name" value="UPF0728"/>
    <property type="match status" value="1"/>
</dbReference>
<evidence type="ECO:0000256" key="1">
    <source>
        <dbReference type="ARBA" id="ARBA00009973"/>
    </source>
</evidence>
<dbReference type="OrthoDB" id="10003460at2759"/>
<gene>
    <name evidence="2" type="ORF">KP79_PYT06262</name>
</gene>